<reference evidence="2 3" key="2">
    <citation type="journal article" date="2003" name="DNA Res.">
        <title>Complete genome structure of Gloeobacter violaceus PCC 7421, a cyanobacterium that lacks thylakoids (supplement).</title>
        <authorList>
            <person name="Nakamura Y."/>
            <person name="Kaneko T."/>
            <person name="Sato S."/>
            <person name="Mimuro M."/>
            <person name="Miyashita H."/>
            <person name="Tsuchiya T."/>
            <person name="Sasamoto S."/>
            <person name="Watanabe A."/>
            <person name="Kawashima K."/>
            <person name="Kishida Y."/>
            <person name="Kiyokawa C."/>
            <person name="Kohara M."/>
            <person name="Matsumoto M."/>
            <person name="Matsuno A."/>
            <person name="Nakazaki N."/>
            <person name="Shimpo S."/>
            <person name="Takeuchi C."/>
            <person name="Yamada M."/>
            <person name="Tabata S."/>
        </authorList>
    </citation>
    <scope>NUCLEOTIDE SEQUENCE [LARGE SCALE GENOMIC DNA]</scope>
    <source>
        <strain evidence="3">ATCC 29082 / PCC 7421</strain>
    </source>
</reference>
<dbReference type="OrthoDB" id="9804747at2"/>
<dbReference type="Pfam" id="PF17150">
    <property type="entry name" value="CHASE6_C"/>
    <property type="match status" value="1"/>
</dbReference>
<name>Q7NGH7_GLOVI</name>
<keyword evidence="3" id="KW-1185">Reference proteome</keyword>
<dbReference type="STRING" id="251221.gene:10760700"/>
<dbReference type="PhylomeDB" id="Q7NGH7"/>
<dbReference type="SUPFAM" id="SSF109604">
    <property type="entry name" value="HD-domain/PDEase-like"/>
    <property type="match status" value="1"/>
</dbReference>
<dbReference type="AlphaFoldDB" id="Q7NGH7"/>
<dbReference type="HOGENOM" id="CLU_591653_0_0_3"/>
<protein>
    <submittedName>
        <fullName evidence="2">Gll3192 protein</fullName>
    </submittedName>
</protein>
<organism evidence="2 3">
    <name type="scientific">Gloeobacter violaceus (strain ATCC 29082 / PCC 7421)</name>
    <dbReference type="NCBI Taxonomy" id="251221"/>
    <lineage>
        <taxon>Bacteria</taxon>
        <taxon>Bacillati</taxon>
        <taxon>Cyanobacteriota</taxon>
        <taxon>Cyanophyceae</taxon>
        <taxon>Gloeobacterales</taxon>
        <taxon>Gloeobacteraceae</taxon>
        <taxon>Gloeobacter</taxon>
    </lineage>
</organism>
<dbReference type="InterPro" id="IPR037522">
    <property type="entry name" value="HD_GYP_dom"/>
</dbReference>
<dbReference type="Pfam" id="PF10069">
    <property type="entry name" value="DICT"/>
    <property type="match status" value="1"/>
</dbReference>
<dbReference type="PATRIC" id="fig|251221.4.peg.3222"/>
<accession>Q7NGH7</accession>
<dbReference type="Proteomes" id="UP000000557">
    <property type="component" value="Chromosome"/>
</dbReference>
<evidence type="ECO:0000313" key="3">
    <source>
        <dbReference type="Proteomes" id="UP000000557"/>
    </source>
</evidence>
<dbReference type="eggNOG" id="COG2206">
    <property type="taxonomic scope" value="Bacteria"/>
</dbReference>
<sequence length="455" mass="50313">MMLEGSILYKLRKQLGADPPSFGVYYKNTLVALCHALEDHILTCGSPPLVLTAFQRGKWYAQEAKRYRQLAMHSRQVLIMAVPDSGFLQPDNPANLTQLALSETDPVSVEWHLMILAPNYAAMVMCQELGEAEYGPGGRPQQDVERKFYGFWTFEEPLVRAAVDLTLDHIRGYDAKLTEKLENELERIDAEPAGSRSDLSGVVARVVTYLQSSQQQLVSLTRPAPPTWEEPDKLGTNLTANRLQAFLRMAQRIDAGDVSNPQASLQVSSLVEVIGQLMNLPFGRLRRLRLAALLHRVGLSEIPGTLIDPDSPDTLKVLAEAAGFAGELLRSMPELRSVARIVERQYEWWNGEGLPEGLAGEAIPLEARILGLAAYFQEWLVARGERPVCTPSEALSLCETGAGGRWDPQLLEQLANMVRLMQAGILLDPLQPKVGTGQWLLHAAAMDASEESTVR</sequence>
<dbReference type="EMBL" id="BA000045">
    <property type="protein sequence ID" value="BAC91133.1"/>
    <property type="molecule type" value="Genomic_DNA"/>
</dbReference>
<dbReference type="InterPro" id="IPR019278">
    <property type="entry name" value="DICT_dom"/>
</dbReference>
<proteinExistence type="predicted"/>
<dbReference type="PROSITE" id="PS51832">
    <property type="entry name" value="HD_GYP"/>
    <property type="match status" value="1"/>
</dbReference>
<dbReference type="Pfam" id="PF13487">
    <property type="entry name" value="HD_5"/>
    <property type="match status" value="1"/>
</dbReference>
<dbReference type="KEGG" id="gvi:gll3192"/>
<dbReference type="InParanoid" id="Q7NGH7"/>
<reference evidence="2 3" key="1">
    <citation type="journal article" date="2003" name="DNA Res.">
        <title>Complete genome structure of Gloeobacter violaceus PCC 7421, a cyanobacterium that lacks thylakoids.</title>
        <authorList>
            <person name="Nakamura Y."/>
            <person name="Kaneko T."/>
            <person name="Sato S."/>
            <person name="Mimuro M."/>
            <person name="Miyashita H."/>
            <person name="Tsuchiya T."/>
            <person name="Sasamoto S."/>
            <person name="Watanabe A."/>
            <person name="Kawashima K."/>
            <person name="Kishida Y."/>
            <person name="Kiyokawa C."/>
            <person name="Kohara M."/>
            <person name="Matsumoto M."/>
            <person name="Matsuno A."/>
            <person name="Nakazaki N."/>
            <person name="Shimpo S."/>
            <person name="Takeuchi C."/>
            <person name="Yamada M."/>
            <person name="Tabata S."/>
        </authorList>
    </citation>
    <scope>NUCLEOTIDE SEQUENCE [LARGE SCALE GENOMIC DNA]</scope>
    <source>
        <strain evidence="3">ATCC 29082 / PCC 7421</strain>
    </source>
</reference>
<gene>
    <name evidence="2" type="ordered locus">gll3192</name>
</gene>
<evidence type="ECO:0000313" key="2">
    <source>
        <dbReference type="EMBL" id="BAC91133.1"/>
    </source>
</evidence>
<dbReference type="InterPro" id="IPR033415">
    <property type="entry name" value="CHASE6_C"/>
</dbReference>
<evidence type="ECO:0000259" key="1">
    <source>
        <dbReference type="PROSITE" id="PS51832"/>
    </source>
</evidence>
<dbReference type="PANTHER" id="PTHR45228:SF1">
    <property type="entry name" value="CYCLIC DI-GMP PHOSPHODIESTERASE TM_0186"/>
    <property type="match status" value="1"/>
</dbReference>
<feature type="domain" description="HD-GYP" evidence="1">
    <location>
        <begin position="238"/>
        <end position="430"/>
    </location>
</feature>
<dbReference type="PANTHER" id="PTHR45228">
    <property type="entry name" value="CYCLIC DI-GMP PHOSPHODIESTERASE TM_0186-RELATED"/>
    <property type="match status" value="1"/>
</dbReference>
<dbReference type="Gene3D" id="1.10.3210.10">
    <property type="entry name" value="Hypothetical protein af1432"/>
    <property type="match status" value="1"/>
</dbReference>
<dbReference type="EnsemblBacteria" id="BAC91133">
    <property type="protein sequence ID" value="BAC91133"/>
    <property type="gene ID" value="BAC91133"/>
</dbReference>
<dbReference type="eggNOG" id="COG4250">
    <property type="taxonomic scope" value="Bacteria"/>
</dbReference>
<dbReference type="InterPro" id="IPR052020">
    <property type="entry name" value="Cyclic_di-GMP/3'3'-cGAMP_PDE"/>
</dbReference>